<name>A0AAW4ZZ06_9PSED</name>
<dbReference type="Proteomes" id="UP000814172">
    <property type="component" value="Unassembled WGS sequence"/>
</dbReference>
<feature type="chain" id="PRO_5043789647" description="Lipoprotein" evidence="1">
    <location>
        <begin position="25"/>
        <end position="144"/>
    </location>
</feature>
<evidence type="ECO:0000313" key="3">
    <source>
        <dbReference type="Proteomes" id="UP000814172"/>
    </source>
</evidence>
<evidence type="ECO:0000256" key="1">
    <source>
        <dbReference type="SAM" id="SignalP"/>
    </source>
</evidence>
<sequence length="144" mass="15596">MMKKMLVLLVVFQLAACSNQPSSAYESGWTSNTNEDAYAACGSFRIKKGFQDPAVMNNLVASHQLTREQAARAVQRNVQTGDPECLAFAAYGLDRHKISFYKNKAGELTSKSVTYLCSESEVPCPGLTVTFSDGKVASIAVTSK</sequence>
<keyword evidence="3" id="KW-1185">Reference proteome</keyword>
<dbReference type="AlphaFoldDB" id="A0AAW4ZZ06"/>
<comment type="caution">
    <text evidence="2">The sequence shown here is derived from an EMBL/GenBank/DDBJ whole genome shotgun (WGS) entry which is preliminary data.</text>
</comment>
<keyword evidence="1" id="KW-0732">Signal</keyword>
<organism evidence="2 3">
    <name type="scientific">Pseudomonas proteolytica</name>
    <dbReference type="NCBI Taxonomy" id="219574"/>
    <lineage>
        <taxon>Bacteria</taxon>
        <taxon>Pseudomonadati</taxon>
        <taxon>Pseudomonadota</taxon>
        <taxon>Gammaproteobacteria</taxon>
        <taxon>Pseudomonadales</taxon>
        <taxon>Pseudomonadaceae</taxon>
        <taxon>Pseudomonas</taxon>
    </lineage>
</organism>
<evidence type="ECO:0000313" key="2">
    <source>
        <dbReference type="EMBL" id="MCF5056827.1"/>
    </source>
</evidence>
<proteinExistence type="predicted"/>
<dbReference type="RefSeq" id="WP_236299288.1">
    <property type="nucleotide sequence ID" value="NZ_WKEB01000014.1"/>
</dbReference>
<gene>
    <name evidence="2" type="ORF">GIW75_07635</name>
</gene>
<evidence type="ECO:0008006" key="4">
    <source>
        <dbReference type="Google" id="ProtNLM"/>
    </source>
</evidence>
<dbReference type="EMBL" id="WKEW01000017">
    <property type="protein sequence ID" value="MCF5056827.1"/>
    <property type="molecule type" value="Genomic_DNA"/>
</dbReference>
<accession>A0AAW4ZZ06</accession>
<reference evidence="2 3" key="1">
    <citation type="submission" date="2019-11" db="EMBL/GenBank/DDBJ databases">
        <title>Epiphytic Pseudomonas syringae from cherry orchards.</title>
        <authorList>
            <person name="Hulin M.T."/>
        </authorList>
    </citation>
    <scope>NUCLEOTIDE SEQUENCE [LARGE SCALE GENOMIC DNA]</scope>
    <source>
        <strain evidence="2 3">PA-6-9F</strain>
    </source>
</reference>
<feature type="signal peptide" evidence="1">
    <location>
        <begin position="1"/>
        <end position="24"/>
    </location>
</feature>
<protein>
    <recommendedName>
        <fullName evidence="4">Lipoprotein</fullName>
    </recommendedName>
</protein>